<dbReference type="Gene3D" id="3.80.10.10">
    <property type="entry name" value="Ribonuclease Inhibitor"/>
    <property type="match status" value="1"/>
</dbReference>
<name>A0AAD7M8E1_MYCRO</name>
<gene>
    <name evidence="1" type="ORF">B0H17DRAFT_1175269</name>
</gene>
<accession>A0AAD7M8E1</accession>
<dbReference type="AlphaFoldDB" id="A0AAD7M8E1"/>
<protein>
    <recommendedName>
        <fullName evidence="3">F-box domain-containing protein</fullName>
    </recommendedName>
</protein>
<keyword evidence="2" id="KW-1185">Reference proteome</keyword>
<reference evidence="1" key="1">
    <citation type="submission" date="2023-03" db="EMBL/GenBank/DDBJ databases">
        <title>Massive genome expansion in bonnet fungi (Mycena s.s.) driven by repeated elements and novel gene families across ecological guilds.</title>
        <authorList>
            <consortium name="Lawrence Berkeley National Laboratory"/>
            <person name="Harder C.B."/>
            <person name="Miyauchi S."/>
            <person name="Viragh M."/>
            <person name="Kuo A."/>
            <person name="Thoen E."/>
            <person name="Andreopoulos B."/>
            <person name="Lu D."/>
            <person name="Skrede I."/>
            <person name="Drula E."/>
            <person name="Henrissat B."/>
            <person name="Morin E."/>
            <person name="Kohler A."/>
            <person name="Barry K."/>
            <person name="LaButti K."/>
            <person name="Morin E."/>
            <person name="Salamov A."/>
            <person name="Lipzen A."/>
            <person name="Mereny Z."/>
            <person name="Hegedus B."/>
            <person name="Baldrian P."/>
            <person name="Stursova M."/>
            <person name="Weitz H."/>
            <person name="Taylor A."/>
            <person name="Grigoriev I.V."/>
            <person name="Nagy L.G."/>
            <person name="Martin F."/>
            <person name="Kauserud H."/>
        </authorList>
    </citation>
    <scope>NUCLEOTIDE SEQUENCE</scope>
    <source>
        <strain evidence="1">CBHHK067</strain>
    </source>
</reference>
<comment type="caution">
    <text evidence="1">The sequence shown here is derived from an EMBL/GenBank/DDBJ whole genome shotgun (WGS) entry which is preliminary data.</text>
</comment>
<dbReference type="Proteomes" id="UP001221757">
    <property type="component" value="Unassembled WGS sequence"/>
</dbReference>
<sequence>MRLPQELVEEIIDHLWEDYSALKAFSLVSTSFVPRCRSHLFETCTLGPKNILAFHELLRAPRGCTFLPHVRAITAFRYSWADHDSHFTAIAPDLRRLTAVRSLALKLNMVVSPATADAFFRTGFVTGFPHVTELVLTCNFEADADADAAQPAPLVDMICMLPALQCLVVREMSDTATSAPAPALPLPPPGLRSLRLSTYAVGPILSWLHKCTHLPRVQSLSLPLLLRRDAPVVRTALQQLGPALHHLDFILTWVLDYSDVDPLTVFDLSLHTALRTLSLTDRSWADPEEFADKHLIPFVTRLAAPTLEAISFHLDLALYRALDWGPLDAFFAAPARFPALRRVAFVRCSPKDAEFLRRALPALSAAGVLLT</sequence>
<evidence type="ECO:0008006" key="3">
    <source>
        <dbReference type="Google" id="ProtNLM"/>
    </source>
</evidence>
<evidence type="ECO:0000313" key="1">
    <source>
        <dbReference type="EMBL" id="KAJ7705392.1"/>
    </source>
</evidence>
<organism evidence="1 2">
    <name type="scientific">Mycena rosella</name>
    <name type="common">Pink bonnet</name>
    <name type="synonym">Agaricus rosellus</name>
    <dbReference type="NCBI Taxonomy" id="1033263"/>
    <lineage>
        <taxon>Eukaryota</taxon>
        <taxon>Fungi</taxon>
        <taxon>Dikarya</taxon>
        <taxon>Basidiomycota</taxon>
        <taxon>Agaricomycotina</taxon>
        <taxon>Agaricomycetes</taxon>
        <taxon>Agaricomycetidae</taxon>
        <taxon>Agaricales</taxon>
        <taxon>Marasmiineae</taxon>
        <taxon>Mycenaceae</taxon>
        <taxon>Mycena</taxon>
    </lineage>
</organism>
<dbReference type="SUPFAM" id="SSF52047">
    <property type="entry name" value="RNI-like"/>
    <property type="match status" value="1"/>
</dbReference>
<dbReference type="InterPro" id="IPR032675">
    <property type="entry name" value="LRR_dom_sf"/>
</dbReference>
<dbReference type="EMBL" id="JARKIE010000008">
    <property type="protein sequence ID" value="KAJ7705392.1"/>
    <property type="molecule type" value="Genomic_DNA"/>
</dbReference>
<evidence type="ECO:0000313" key="2">
    <source>
        <dbReference type="Proteomes" id="UP001221757"/>
    </source>
</evidence>
<proteinExistence type="predicted"/>